<dbReference type="EMBL" id="JAHQIW010002863">
    <property type="protein sequence ID" value="KAJ1356658.1"/>
    <property type="molecule type" value="Genomic_DNA"/>
</dbReference>
<evidence type="ECO:0000313" key="3">
    <source>
        <dbReference type="EMBL" id="KAJ1356658.1"/>
    </source>
</evidence>
<name>A0AAD5MIB4_PARTN</name>
<evidence type="ECO:0000313" key="4">
    <source>
        <dbReference type="Proteomes" id="UP001196413"/>
    </source>
</evidence>
<keyword evidence="2" id="KW-0732">Signal</keyword>
<accession>A0AAD5MIB4</accession>
<organism evidence="3 4">
    <name type="scientific">Parelaphostrongylus tenuis</name>
    <name type="common">Meningeal worm</name>
    <dbReference type="NCBI Taxonomy" id="148309"/>
    <lineage>
        <taxon>Eukaryota</taxon>
        <taxon>Metazoa</taxon>
        <taxon>Ecdysozoa</taxon>
        <taxon>Nematoda</taxon>
        <taxon>Chromadorea</taxon>
        <taxon>Rhabditida</taxon>
        <taxon>Rhabditina</taxon>
        <taxon>Rhabditomorpha</taxon>
        <taxon>Strongyloidea</taxon>
        <taxon>Metastrongylidae</taxon>
        <taxon>Parelaphostrongylus</taxon>
    </lineage>
</organism>
<feature type="chain" id="PRO_5042022777" description="Secreted protein" evidence="2">
    <location>
        <begin position="24"/>
        <end position="89"/>
    </location>
</feature>
<feature type="compositionally biased region" description="Low complexity" evidence="1">
    <location>
        <begin position="80"/>
        <end position="89"/>
    </location>
</feature>
<evidence type="ECO:0000256" key="2">
    <source>
        <dbReference type="SAM" id="SignalP"/>
    </source>
</evidence>
<gene>
    <name evidence="3" type="ORF">KIN20_014396</name>
</gene>
<dbReference type="AlphaFoldDB" id="A0AAD5MIB4"/>
<dbReference type="Proteomes" id="UP001196413">
    <property type="component" value="Unassembled WGS sequence"/>
</dbReference>
<feature type="region of interest" description="Disordered" evidence="1">
    <location>
        <begin position="55"/>
        <end position="89"/>
    </location>
</feature>
<protein>
    <recommendedName>
        <fullName evidence="5">Secreted protein</fullName>
    </recommendedName>
</protein>
<sequence length="89" mass="10302">MMRFLAFVRSTLMLRIIVDPILSFATDFQLRRSFYEMFGMKSKIARRSRIFERNKISDGSSPEKGIDRSSRSQTLSTNNSSSIPSIIKF</sequence>
<evidence type="ECO:0000256" key="1">
    <source>
        <dbReference type="SAM" id="MobiDB-lite"/>
    </source>
</evidence>
<proteinExistence type="predicted"/>
<comment type="caution">
    <text evidence="3">The sequence shown here is derived from an EMBL/GenBank/DDBJ whole genome shotgun (WGS) entry which is preliminary data.</text>
</comment>
<feature type="signal peptide" evidence="2">
    <location>
        <begin position="1"/>
        <end position="23"/>
    </location>
</feature>
<reference evidence="3" key="1">
    <citation type="submission" date="2021-06" db="EMBL/GenBank/DDBJ databases">
        <title>Parelaphostrongylus tenuis whole genome reference sequence.</title>
        <authorList>
            <person name="Garwood T.J."/>
            <person name="Larsen P.A."/>
            <person name="Fountain-Jones N.M."/>
            <person name="Garbe J.R."/>
            <person name="Macchietto M.G."/>
            <person name="Kania S.A."/>
            <person name="Gerhold R.W."/>
            <person name="Richards J.E."/>
            <person name="Wolf T.M."/>
        </authorList>
    </citation>
    <scope>NUCLEOTIDE SEQUENCE</scope>
    <source>
        <strain evidence="3">MNPRO001-30</strain>
        <tissue evidence="3">Meninges</tissue>
    </source>
</reference>
<keyword evidence="4" id="KW-1185">Reference proteome</keyword>
<evidence type="ECO:0008006" key="5">
    <source>
        <dbReference type="Google" id="ProtNLM"/>
    </source>
</evidence>